<protein>
    <recommendedName>
        <fullName evidence="3">DUF7507 domain-containing protein</fullName>
    </recommendedName>
</protein>
<evidence type="ECO:0000259" key="3">
    <source>
        <dbReference type="Pfam" id="PF24346"/>
    </source>
</evidence>
<keyword evidence="2" id="KW-0812">Transmembrane</keyword>
<feature type="transmembrane region" description="Helical" evidence="2">
    <location>
        <begin position="437"/>
        <end position="453"/>
    </location>
</feature>
<feature type="region of interest" description="Disordered" evidence="1">
    <location>
        <begin position="402"/>
        <end position="431"/>
    </location>
</feature>
<gene>
    <name evidence="4" type="ORF">GCM10010102_04530</name>
</gene>
<evidence type="ECO:0000256" key="1">
    <source>
        <dbReference type="SAM" id="MobiDB-lite"/>
    </source>
</evidence>
<keyword evidence="2" id="KW-1133">Transmembrane helix</keyword>
<evidence type="ECO:0000313" key="4">
    <source>
        <dbReference type="EMBL" id="GGM11873.1"/>
    </source>
</evidence>
<feature type="domain" description="DUF7507" evidence="3">
    <location>
        <begin position="79"/>
        <end position="179"/>
    </location>
</feature>
<feature type="domain" description="DUF7507" evidence="3">
    <location>
        <begin position="310"/>
        <end position="411"/>
    </location>
</feature>
<dbReference type="EMBL" id="BMPT01000001">
    <property type="protein sequence ID" value="GGM11873.1"/>
    <property type="molecule type" value="Genomic_DNA"/>
</dbReference>
<reference evidence="4" key="2">
    <citation type="submission" date="2020-09" db="EMBL/GenBank/DDBJ databases">
        <authorList>
            <person name="Sun Q."/>
            <person name="Ohkuma M."/>
        </authorList>
    </citation>
    <scope>NUCLEOTIDE SEQUENCE</scope>
    <source>
        <strain evidence="4">JCM 3051</strain>
    </source>
</reference>
<dbReference type="InterPro" id="IPR051172">
    <property type="entry name" value="Chlamydia_OmcB"/>
</dbReference>
<evidence type="ECO:0000313" key="5">
    <source>
        <dbReference type="Proteomes" id="UP000655589"/>
    </source>
</evidence>
<feature type="domain" description="DUF7507" evidence="3">
    <location>
        <begin position="2"/>
        <end position="61"/>
    </location>
</feature>
<keyword evidence="5" id="KW-1185">Reference proteome</keyword>
<reference evidence="4" key="1">
    <citation type="journal article" date="2014" name="Int. J. Syst. Evol. Microbiol.">
        <title>Complete genome sequence of Corynebacterium casei LMG S-19264T (=DSM 44701T), isolated from a smear-ripened cheese.</title>
        <authorList>
            <consortium name="US DOE Joint Genome Institute (JGI-PGF)"/>
            <person name="Walter F."/>
            <person name="Albersmeier A."/>
            <person name="Kalinowski J."/>
            <person name="Ruckert C."/>
        </authorList>
    </citation>
    <scope>NUCLEOTIDE SEQUENCE</scope>
    <source>
        <strain evidence="4">JCM 3051</strain>
    </source>
</reference>
<keyword evidence="2" id="KW-0472">Membrane</keyword>
<proteinExistence type="predicted"/>
<dbReference type="NCBIfam" id="TIGR01451">
    <property type="entry name" value="B_ant_repeat"/>
    <property type="match status" value="3"/>
</dbReference>
<name>A0A8H9GDA3_9MICO</name>
<dbReference type="Pfam" id="PF24346">
    <property type="entry name" value="DUF7507"/>
    <property type="match status" value="4"/>
</dbReference>
<dbReference type="AlphaFoldDB" id="A0A8H9GDA3"/>
<feature type="domain" description="DUF7507" evidence="3">
    <location>
        <begin position="193"/>
        <end position="296"/>
    </location>
</feature>
<dbReference type="InterPro" id="IPR047589">
    <property type="entry name" value="DUF11_rpt"/>
</dbReference>
<organism evidence="4 5">
    <name type="scientific">Promicromonospora citrea</name>
    <dbReference type="NCBI Taxonomy" id="43677"/>
    <lineage>
        <taxon>Bacteria</taxon>
        <taxon>Bacillati</taxon>
        <taxon>Actinomycetota</taxon>
        <taxon>Actinomycetes</taxon>
        <taxon>Micrococcales</taxon>
        <taxon>Promicromonosporaceae</taxon>
        <taxon>Promicromonospora</taxon>
    </lineage>
</organism>
<accession>A0A8H9GDA3</accession>
<comment type="caution">
    <text evidence="4">The sequence shown here is derived from an EMBL/GenBank/DDBJ whole genome shotgun (WGS) entry which is preliminary data.</text>
</comment>
<dbReference type="PANTHER" id="PTHR34819">
    <property type="entry name" value="LARGE CYSTEINE-RICH PERIPLASMIC PROTEIN OMCB"/>
    <property type="match status" value="1"/>
</dbReference>
<dbReference type="Proteomes" id="UP000655589">
    <property type="component" value="Unassembled WGS sequence"/>
</dbReference>
<evidence type="ECO:0000256" key="2">
    <source>
        <dbReference type="SAM" id="Phobius"/>
    </source>
</evidence>
<sequence>MVDETLFTGSGDLSAVDCPATTLAGGESMTCTATYTTTQADLDAGAVDNAATASGTPAGATDPLSTAPSDATLTAEQRPALGLVKSADPTEASAGDEIRYAFRVTNEGNVTVVNPLVDEVEFSGSGELSDVVCPTGPLAPGDAVDCVAAYTVTAADRAARVVDNTAVATAQPPAGVEPVRSAESSATVRVLDPAITLVKTADRAGLTVGDTVTYSFEVTNTGTVPLVDVTVTETGFTGAGALSAVTCPGAPVVLEPDASVTCTATYEVTQDDVDAGSVENTAVATGTDPAGDPVGSDPSTVEITEAPVAGLSLAKTADVDRVTRPGEVVTYSFVLTNTGRVTLTNPTVEEQDFSGRGTLSPVTCPEDVRLLPGEEVTCTATYEVVAADLTGEPLTNVATAAAVDPDDDTTRSDSSRSDVSTTERDDDLAATGFDGRSTALVAAAAVVLGLVLVRGSRWRRNAR</sequence>
<dbReference type="InterPro" id="IPR055354">
    <property type="entry name" value="DUF7507"/>
</dbReference>